<comment type="caution">
    <text evidence="1">The sequence shown here is derived from an EMBL/GenBank/DDBJ whole genome shotgun (WGS) entry which is preliminary data.</text>
</comment>
<gene>
    <name evidence="1" type="ORF">ACFO0B_26040</name>
</gene>
<evidence type="ECO:0000313" key="1">
    <source>
        <dbReference type="EMBL" id="MFC3965466.1"/>
    </source>
</evidence>
<evidence type="ECO:0000313" key="2">
    <source>
        <dbReference type="Proteomes" id="UP001595696"/>
    </source>
</evidence>
<keyword evidence="2" id="KW-1185">Reference proteome</keyword>
<name>A0ABV8E102_9NOCA</name>
<dbReference type="Proteomes" id="UP001595696">
    <property type="component" value="Unassembled WGS sequence"/>
</dbReference>
<reference evidence="2" key="1">
    <citation type="journal article" date="2019" name="Int. J. Syst. Evol. Microbiol.">
        <title>The Global Catalogue of Microorganisms (GCM) 10K type strain sequencing project: providing services to taxonomists for standard genome sequencing and annotation.</title>
        <authorList>
            <consortium name="The Broad Institute Genomics Platform"/>
            <consortium name="The Broad Institute Genome Sequencing Center for Infectious Disease"/>
            <person name="Wu L."/>
            <person name="Ma J."/>
        </authorList>
    </citation>
    <scope>NUCLEOTIDE SEQUENCE [LARGE SCALE GENOMIC DNA]</scope>
    <source>
        <strain evidence="2">CGMCC 4.7330</strain>
    </source>
</reference>
<accession>A0ABV8E102</accession>
<dbReference type="EMBL" id="JBHSAX010000019">
    <property type="protein sequence ID" value="MFC3965466.1"/>
    <property type="molecule type" value="Genomic_DNA"/>
</dbReference>
<sequence>MSRATTKHARLLYAVFLLADLDAWINTDGVVSRDGVEGSVIIDGLGIRSFEDSAREKLSRVIAEETRDYPDAADHVVLMVRSNQNSGVPGAARLYDMTTNNALF</sequence>
<protein>
    <submittedName>
        <fullName evidence="1">Uncharacterized protein</fullName>
    </submittedName>
</protein>
<proteinExistence type="predicted"/>
<organism evidence="1 2">
    <name type="scientific">Nocardia jiangsuensis</name>
    <dbReference type="NCBI Taxonomy" id="1691563"/>
    <lineage>
        <taxon>Bacteria</taxon>
        <taxon>Bacillati</taxon>
        <taxon>Actinomycetota</taxon>
        <taxon>Actinomycetes</taxon>
        <taxon>Mycobacteriales</taxon>
        <taxon>Nocardiaceae</taxon>
        <taxon>Nocardia</taxon>
    </lineage>
</organism>